<dbReference type="RefSeq" id="WP_343777712.1">
    <property type="nucleotide sequence ID" value="NZ_BAAADQ010000005.1"/>
</dbReference>
<evidence type="ECO:0008006" key="5">
    <source>
        <dbReference type="Google" id="ProtNLM"/>
    </source>
</evidence>
<dbReference type="Proteomes" id="UP001567571">
    <property type="component" value="Unassembled WGS sequence"/>
</dbReference>
<dbReference type="EMBL" id="BAAADQ010000005">
    <property type="protein sequence ID" value="GAA0539632.1"/>
    <property type="molecule type" value="Genomic_DNA"/>
</dbReference>
<sequence>MTRRYYRSEISESSIASNRLDASRARLSRQGVLGGSGRVERLSGEASDIRLDVDYRGKYAERMARELREILSSNDIEAAPFAAVEESQPSDAYYTAELVDDEPAMPQAAGAISVGANLTKKGTQKEQTITVETSPSQPDPGHPFGNDTDAIVGIPADARRVRIVDSTSQPTQRERPTPVATVEAKHGAVDQYDATAEAIDDPVYLYDLDYQLQGDVDAGVWDTYGHDSILDADDVVAWGRVFSTSHDFAGAIVIENGLLRLTIDEPTTADATAALETETYDAGADTWTAVDLPSYDADLATDWQPADVDLMDIGQARVAAQIEFEAVAGTNAGDVYAVDVELERGRESLEVWIPGSVSEAIPPDLEALLDPIASTSVVDTGVEQGLVAREEVRL</sequence>
<evidence type="ECO:0000313" key="2">
    <source>
        <dbReference type="EMBL" id="MEZ3168764.1"/>
    </source>
</evidence>
<dbReference type="AlphaFoldDB" id="A0AAV3SQ30"/>
<reference evidence="1" key="2">
    <citation type="submission" date="2023-12" db="EMBL/GenBank/DDBJ databases">
        <authorList>
            <person name="Sun Q."/>
            <person name="Inoue M."/>
        </authorList>
    </citation>
    <scope>NUCLEOTIDE SEQUENCE</scope>
    <source>
        <strain evidence="1">JCM 14265</strain>
    </source>
</reference>
<comment type="caution">
    <text evidence="1">The sequence shown here is derived from an EMBL/GenBank/DDBJ whole genome shotgun (WGS) entry which is preliminary data.</text>
</comment>
<dbReference type="EMBL" id="JBEDNW010000010">
    <property type="protein sequence ID" value="MEZ3168764.1"/>
    <property type="molecule type" value="Genomic_DNA"/>
</dbReference>
<dbReference type="Proteomes" id="UP001501425">
    <property type="component" value="Unassembled WGS sequence"/>
</dbReference>
<reference evidence="1" key="1">
    <citation type="journal article" date="2014" name="Int. J. Syst. Evol. Microbiol.">
        <title>Complete genome sequence of Corynebacterium casei LMG S-19264T (=DSM 44701T), isolated from a smear-ripened cheese.</title>
        <authorList>
            <consortium name="US DOE Joint Genome Institute (JGI-PGF)"/>
            <person name="Walter F."/>
            <person name="Albersmeier A."/>
            <person name="Kalinowski J."/>
            <person name="Ruckert C."/>
        </authorList>
    </citation>
    <scope>NUCLEOTIDE SEQUENCE</scope>
    <source>
        <strain evidence="1">JCM 14265</strain>
    </source>
</reference>
<reference evidence="2 4" key="3">
    <citation type="submission" date="2024-06" db="EMBL/GenBank/DDBJ databases">
        <title>Halorubrum miltondacostae sp. nov., a potential PHA producer isolated from an inland solar saltern in Rio Maior, Portugal.</title>
        <authorList>
            <person name="Albuquerque L."/>
            <person name="Viver T."/>
            <person name="Barroso C."/>
            <person name="Claudino R."/>
            <person name="Galvan M."/>
            <person name="Simoes G."/>
            <person name="Lobo Da Cunha A."/>
            <person name="Egas C."/>
        </authorList>
    </citation>
    <scope>NUCLEOTIDE SEQUENCE [LARGE SCALE GENOMIC DNA]</scope>
    <source>
        <strain evidence="2 4">DSM 18646</strain>
    </source>
</reference>
<accession>A0AAV3SQ30</accession>
<proteinExistence type="predicted"/>
<organism evidence="1 3">
    <name type="scientific">Halorubrum ejinorense</name>
    <dbReference type="NCBI Taxonomy" id="425309"/>
    <lineage>
        <taxon>Archaea</taxon>
        <taxon>Methanobacteriati</taxon>
        <taxon>Methanobacteriota</taxon>
        <taxon>Stenosarchaea group</taxon>
        <taxon>Halobacteria</taxon>
        <taxon>Halobacteriales</taxon>
        <taxon>Haloferacaceae</taxon>
        <taxon>Halorubrum</taxon>
    </lineage>
</organism>
<protein>
    <recommendedName>
        <fullName evidence="5">Virus ReqiPepy6 Gp37-like protein</fullName>
    </recommendedName>
</protein>
<evidence type="ECO:0000313" key="4">
    <source>
        <dbReference type="Proteomes" id="UP001567571"/>
    </source>
</evidence>
<evidence type="ECO:0000313" key="3">
    <source>
        <dbReference type="Proteomes" id="UP001501425"/>
    </source>
</evidence>
<gene>
    <name evidence="2" type="ORF">ABNG02_15730</name>
    <name evidence="1" type="ORF">GCM10008994_13420</name>
</gene>
<name>A0AAV3SQ30_9EURY</name>
<keyword evidence="4" id="KW-1185">Reference proteome</keyword>
<evidence type="ECO:0000313" key="1">
    <source>
        <dbReference type="EMBL" id="GAA0539632.1"/>
    </source>
</evidence>